<keyword evidence="4" id="KW-0808">Transferase</keyword>
<organism evidence="15 16">
    <name type="scientific">Tetrapyrgos nigripes</name>
    <dbReference type="NCBI Taxonomy" id="182062"/>
    <lineage>
        <taxon>Eukaryota</taxon>
        <taxon>Fungi</taxon>
        <taxon>Dikarya</taxon>
        <taxon>Basidiomycota</taxon>
        <taxon>Agaricomycotina</taxon>
        <taxon>Agaricomycetes</taxon>
        <taxon>Agaricomycetidae</taxon>
        <taxon>Agaricales</taxon>
        <taxon>Marasmiineae</taxon>
        <taxon>Marasmiaceae</taxon>
        <taxon>Tetrapyrgos</taxon>
    </lineage>
</organism>
<dbReference type="FunFam" id="3.40.50.2300:FF:000235">
    <property type="entry name" value="Probable nik-1 protein (Os-1p protein)"/>
    <property type="match status" value="1"/>
</dbReference>
<dbReference type="Pfam" id="PF18947">
    <property type="entry name" value="HAMP_2"/>
    <property type="match status" value="1"/>
</dbReference>
<reference evidence="15 16" key="1">
    <citation type="journal article" date="2020" name="ISME J.">
        <title>Uncovering the hidden diversity of litter-decomposition mechanisms in mushroom-forming fungi.</title>
        <authorList>
            <person name="Floudas D."/>
            <person name="Bentzer J."/>
            <person name="Ahren D."/>
            <person name="Johansson T."/>
            <person name="Persson P."/>
            <person name="Tunlid A."/>
        </authorList>
    </citation>
    <scope>NUCLEOTIDE SEQUENCE [LARGE SCALE GENOMIC DNA]</scope>
    <source>
        <strain evidence="15 16">CBS 291.85</strain>
    </source>
</reference>
<evidence type="ECO:0000256" key="10">
    <source>
        <dbReference type="PROSITE-ProRule" id="PRU00169"/>
    </source>
</evidence>
<dbReference type="SMART" id="SM00388">
    <property type="entry name" value="HisKA"/>
    <property type="match status" value="1"/>
</dbReference>
<dbReference type="GO" id="GO:0005524">
    <property type="term" value="F:ATP binding"/>
    <property type="evidence" value="ECO:0007669"/>
    <property type="project" value="UniProtKB-KW"/>
</dbReference>
<feature type="domain" description="HAMP" evidence="14">
    <location>
        <begin position="598"/>
        <end position="650"/>
    </location>
</feature>
<dbReference type="CDD" id="cd00082">
    <property type="entry name" value="HisKA"/>
    <property type="match status" value="1"/>
</dbReference>
<dbReference type="OrthoDB" id="10266508at2759"/>
<dbReference type="SUPFAM" id="SSF52172">
    <property type="entry name" value="CheY-like"/>
    <property type="match status" value="1"/>
</dbReference>
<dbReference type="InterPro" id="IPR003594">
    <property type="entry name" value="HATPase_dom"/>
</dbReference>
<dbReference type="SMART" id="SM00387">
    <property type="entry name" value="HATPase_c"/>
    <property type="match status" value="1"/>
</dbReference>
<dbReference type="InterPro" id="IPR003660">
    <property type="entry name" value="HAMP_dom"/>
</dbReference>
<gene>
    <name evidence="15" type="ORF">D9758_004352</name>
</gene>
<dbReference type="CDD" id="cd16922">
    <property type="entry name" value="HATPase_EvgS-ArcB-TorS-like"/>
    <property type="match status" value="1"/>
</dbReference>
<feature type="domain" description="HAMP" evidence="14">
    <location>
        <begin position="1040"/>
        <end position="1092"/>
    </location>
</feature>
<dbReference type="PROSITE" id="PS50109">
    <property type="entry name" value="HIS_KIN"/>
    <property type="match status" value="1"/>
</dbReference>
<feature type="region of interest" description="Disordered" evidence="11">
    <location>
        <begin position="1"/>
        <end position="47"/>
    </location>
</feature>
<dbReference type="Pfam" id="PF00072">
    <property type="entry name" value="Response_reg"/>
    <property type="match status" value="1"/>
</dbReference>
<evidence type="ECO:0000259" key="12">
    <source>
        <dbReference type="PROSITE" id="PS50109"/>
    </source>
</evidence>
<dbReference type="InterPro" id="IPR001789">
    <property type="entry name" value="Sig_transdc_resp-reg_receiver"/>
</dbReference>
<dbReference type="GO" id="GO:0071474">
    <property type="term" value="P:cellular hyperosmotic response"/>
    <property type="evidence" value="ECO:0007669"/>
    <property type="project" value="TreeGrafter"/>
</dbReference>
<feature type="domain" description="HAMP" evidence="14">
    <location>
        <begin position="506"/>
        <end position="558"/>
    </location>
</feature>
<feature type="compositionally biased region" description="Low complexity" evidence="11">
    <location>
        <begin position="213"/>
        <end position="227"/>
    </location>
</feature>
<dbReference type="PANTHER" id="PTHR45339">
    <property type="entry name" value="HYBRID SIGNAL TRANSDUCTION HISTIDINE KINASE J"/>
    <property type="match status" value="1"/>
</dbReference>
<evidence type="ECO:0000256" key="9">
    <source>
        <dbReference type="ARBA" id="ARBA00023012"/>
    </source>
</evidence>
<name>A0A8H5LST3_9AGAR</name>
<dbReference type="InterPro" id="IPR011006">
    <property type="entry name" value="CheY-like_superfamily"/>
</dbReference>
<dbReference type="EMBL" id="JAACJM010000017">
    <property type="protein sequence ID" value="KAF5368106.1"/>
    <property type="molecule type" value="Genomic_DNA"/>
</dbReference>
<dbReference type="FunFam" id="1.20.120.1530:FF:000003">
    <property type="entry name" value="Atypical/HisK protein kinase"/>
    <property type="match status" value="1"/>
</dbReference>
<accession>A0A8H5LST3</accession>
<evidence type="ECO:0000259" key="14">
    <source>
        <dbReference type="PROSITE" id="PS50885"/>
    </source>
</evidence>
<comment type="catalytic activity">
    <reaction evidence="1">
        <text>ATP + protein L-histidine = ADP + protein N-phospho-L-histidine.</text>
        <dbReference type="EC" id="2.7.13.3"/>
    </reaction>
</comment>
<dbReference type="Gene3D" id="1.10.8.500">
    <property type="entry name" value="HAMP domain in histidine kinase"/>
    <property type="match status" value="1"/>
</dbReference>
<dbReference type="SUPFAM" id="SSF58104">
    <property type="entry name" value="Methyl-accepting chemotaxis protein (MCP) signaling domain"/>
    <property type="match status" value="4"/>
</dbReference>
<dbReference type="InterPro" id="IPR003661">
    <property type="entry name" value="HisK_dim/P_dom"/>
</dbReference>
<keyword evidence="7" id="KW-0418">Kinase</keyword>
<dbReference type="EC" id="2.7.13.3" evidence="2"/>
<sequence length="1688" mass="183373">MTMASAGQPAMASISSTTPPMASTAPYAEDLSSSSETHYFTPPTTPSPKAKIDHLPFLEHLDRLLSLFTTPAAKHFNILPYTGPTDWYTESILRTLPVIARRIEVAETQVDKFRRDHESRRKRTQEQRGMWHQFSQSQQDSQRNAAKSVNRTMDGYMGEYEMSPPSSMGSAGSPLSLKSQTRSNGISSPNGKSTRRSHRGMSSALEERAKRAGSSGSSTPSPPSDDTVNVHINGASNGIIDEQFTGDDKPTGAGLHINLDGLAPDLSREAREKIFDRRANAKLMFPGQGKPYSAPSAVNADRGTALLSEDTQGYKAYPLFPAFQEGCAVCPKCWTMVTLATYSETSTGRRRRASTGAVDARHGIHSENGFDHAVTQGLLDYDSDDGSPFVVASNGALAMAAQESGLSAVEELRLLKQQVKEVARVCKAVADGDLSQKITVPVEGMVMTTLKDVINTMVDKLGQFAKEVTRVSQEVGTEGKLGGQALVLDVEGTWRELTGVVNKLAANLTNQVRSIAKVTKAVALGDLSKQIEVDASGEILDLKNTVNGMVVRLRALAAEVTRVTMEVGSQGKLGGQANVPDVEGVWWELVRNVNRMCSSLTDQVRSIAIVTTAVAKGDLTQKIEIQVEGEMATLKTTVNNMVDQLGAFASEVTRVALEVGTQGILGGQAKVEGVQGTWADLTRNVNKMALNLTNQVRSISEVTKAVAQGNLSKFVEVDVQGEMLDLKMTVNSMVVQLSTLASEVTRVSLEVGTEGILGGQAFVADVQGEWKMLTDNVNLMAMNLTNQVRSIAEVTKAVANGDLTKKITVNVKGEILELKETVNEMTESLSVFADEVGALLFCLMRQMGSLVLFLTSTRLSCCDRLLHYTLSSNCLSWSLRTTGRHSCGSSRAAWSILSFDLLLLRVSQVTRVAREVGTEGKLGGQALVANVAGTWKALTDNVNVMAKNLTLQVRTIAVATTAVARGDLTQKIVGVSVSGEMLNLVNTINDMIDQLSIFAIEVKKVAREVGTEGKLGVQAEVGNVQGIWQEITLSVNTMAGNLTTQVRGFAQISAAAMDGDFTRFITVEASGEMDSLKTQINNMVFNLRDSIQKNTAAREAAELANRSKSEFLANMSHEIRTPMNGIIGMTELTLDSDLNRSQRESLLLVHSLARSLLLIIDDILDISKIEAGRMTMEAVSYSLRQTVFGILKTLVVRASQNNLDLTYDIETDIPDQLIGDSLRLRQVITNLVGNAIKFTPSKLPLMKGHVALSCRLLACDDQNVTLEFCVSDTGIGIAKDKLNLIFDTFCQADGSTTREYGGTGLGLSISKRLVSLMQGNMWVESEIQKGSRFFFTINSQISQSSLESTLSKMSSFAKRTILFVDSLHDQTGVVHRIRELGLKPFVVHDVASLADKDKCPHIDTIVVDSLIVTEQVREFEHLRYIPIVLLTPSAPRTSSGYYFPRTSSSPPHSPATPHPYKHSSPTSYPFTVTKSSSKPPPSNYSCRSDSVKWCLDNSISLQVTTPISAQDLASALITALESNTVSPVSAPTDVVYDILLAEDNLVNQKLAVKILEKYGHSVEIAENGHMAVESYKKRILMSRPFDIILMDVSMPFMGGMEATELIRAYEMHNGLPPVPIIALTAHAMIGDRERCLQAGMDDHITKPLRRADLLNAINKLAGERSTAAKNPLLRSTGRVSHKDVMHMP</sequence>
<evidence type="ECO:0000256" key="11">
    <source>
        <dbReference type="SAM" id="MobiDB-lite"/>
    </source>
</evidence>
<keyword evidence="3 10" id="KW-0597">Phosphoprotein</keyword>
<feature type="domain" description="HAMP" evidence="14">
    <location>
        <begin position="947"/>
        <end position="1000"/>
    </location>
</feature>
<dbReference type="InterPro" id="IPR005467">
    <property type="entry name" value="His_kinase_dom"/>
</dbReference>
<evidence type="ECO:0000256" key="4">
    <source>
        <dbReference type="ARBA" id="ARBA00022679"/>
    </source>
</evidence>
<evidence type="ECO:0000313" key="16">
    <source>
        <dbReference type="Proteomes" id="UP000559256"/>
    </source>
</evidence>
<feature type="domain" description="HAMP" evidence="14">
    <location>
        <begin position="782"/>
        <end position="834"/>
    </location>
</feature>
<dbReference type="FunFam" id="3.30.565.10:FF:000010">
    <property type="entry name" value="Sensor histidine kinase RcsC"/>
    <property type="match status" value="1"/>
</dbReference>
<keyword evidence="16" id="KW-1185">Reference proteome</keyword>
<feature type="domain" description="Histidine kinase" evidence="12">
    <location>
        <begin position="1114"/>
        <end position="1341"/>
    </location>
</feature>
<keyword evidence="8" id="KW-0067">ATP-binding</keyword>
<dbReference type="PANTHER" id="PTHR45339:SF1">
    <property type="entry name" value="HYBRID SIGNAL TRANSDUCTION HISTIDINE KINASE J"/>
    <property type="match status" value="1"/>
</dbReference>
<dbReference type="Pfam" id="PF00512">
    <property type="entry name" value="HisKA"/>
    <property type="match status" value="1"/>
</dbReference>
<evidence type="ECO:0000256" key="7">
    <source>
        <dbReference type="ARBA" id="ARBA00022777"/>
    </source>
</evidence>
<evidence type="ECO:0000313" key="15">
    <source>
        <dbReference type="EMBL" id="KAF5368106.1"/>
    </source>
</evidence>
<dbReference type="PRINTS" id="PR00344">
    <property type="entry name" value="BCTRLSENSOR"/>
</dbReference>
<dbReference type="GO" id="GO:0000155">
    <property type="term" value="F:phosphorelay sensor kinase activity"/>
    <property type="evidence" value="ECO:0007669"/>
    <property type="project" value="InterPro"/>
</dbReference>
<feature type="region of interest" description="Disordered" evidence="11">
    <location>
        <begin position="1441"/>
        <end position="1483"/>
    </location>
</feature>
<comment type="caution">
    <text evidence="15">The sequence shown here is derived from an EMBL/GenBank/DDBJ whole genome shotgun (WGS) entry which is preliminary data.</text>
</comment>
<dbReference type="Gene3D" id="3.30.565.10">
    <property type="entry name" value="Histidine kinase-like ATPase, C-terminal domain"/>
    <property type="match status" value="1"/>
</dbReference>
<feature type="compositionally biased region" description="Polar residues" evidence="11">
    <location>
        <begin position="133"/>
        <end position="151"/>
    </location>
</feature>
<feature type="compositionally biased region" description="Polar residues" evidence="11">
    <location>
        <begin position="178"/>
        <end position="192"/>
    </location>
</feature>
<dbReference type="Gene3D" id="1.20.120.1530">
    <property type="match status" value="4"/>
</dbReference>
<dbReference type="PROSITE" id="PS50110">
    <property type="entry name" value="RESPONSE_REGULATORY"/>
    <property type="match status" value="1"/>
</dbReference>
<feature type="modified residue" description="4-aspartylphosphate" evidence="10">
    <location>
        <position position="1591"/>
    </location>
</feature>
<dbReference type="InterPro" id="IPR004358">
    <property type="entry name" value="Sig_transdc_His_kin-like_C"/>
</dbReference>
<feature type="region of interest" description="Disordered" evidence="11">
    <location>
        <begin position="113"/>
        <end position="232"/>
    </location>
</feature>
<keyword evidence="5" id="KW-0677">Repeat</keyword>
<dbReference type="FunFam" id="1.20.120.1530:FF:000002">
    <property type="entry name" value="Two-component osmosensing histidine kinase"/>
    <property type="match status" value="2"/>
</dbReference>
<feature type="compositionally biased region" description="Polar residues" evidence="11">
    <location>
        <begin position="1463"/>
        <end position="1473"/>
    </location>
</feature>
<dbReference type="CDD" id="cd06225">
    <property type="entry name" value="HAMP"/>
    <property type="match status" value="5"/>
</dbReference>
<dbReference type="FunFam" id="1.10.287.130:FF:000002">
    <property type="entry name" value="Two-component osmosensing histidine kinase"/>
    <property type="match status" value="1"/>
</dbReference>
<evidence type="ECO:0000259" key="13">
    <source>
        <dbReference type="PROSITE" id="PS50110"/>
    </source>
</evidence>
<feature type="domain" description="HAMP" evidence="14">
    <location>
        <begin position="413"/>
        <end position="466"/>
    </location>
</feature>
<dbReference type="Proteomes" id="UP000559256">
    <property type="component" value="Unassembled WGS sequence"/>
</dbReference>
<protein>
    <recommendedName>
        <fullName evidence="2">histidine kinase</fullName>
        <ecNumber evidence="2">2.7.13.3</ecNumber>
    </recommendedName>
</protein>
<evidence type="ECO:0000256" key="3">
    <source>
        <dbReference type="ARBA" id="ARBA00022553"/>
    </source>
</evidence>
<feature type="domain" description="HAMP" evidence="14">
    <location>
        <begin position="690"/>
        <end position="742"/>
    </location>
</feature>
<dbReference type="SUPFAM" id="SSF47384">
    <property type="entry name" value="Homodimeric domain of signal transducing histidine kinase"/>
    <property type="match status" value="1"/>
</dbReference>
<dbReference type="GO" id="GO:0016020">
    <property type="term" value="C:membrane"/>
    <property type="evidence" value="ECO:0007669"/>
    <property type="project" value="InterPro"/>
</dbReference>
<dbReference type="Pfam" id="PF02518">
    <property type="entry name" value="HATPase_c"/>
    <property type="match status" value="1"/>
</dbReference>
<evidence type="ECO:0000256" key="8">
    <source>
        <dbReference type="ARBA" id="ARBA00022840"/>
    </source>
</evidence>
<dbReference type="InterPro" id="IPR036890">
    <property type="entry name" value="HATPase_C_sf"/>
</dbReference>
<feature type="domain" description="Response regulatory" evidence="13">
    <location>
        <begin position="1537"/>
        <end position="1661"/>
    </location>
</feature>
<keyword evidence="9" id="KW-0902">Two-component regulatory system</keyword>
<feature type="compositionally biased region" description="Low complexity" evidence="11">
    <location>
        <begin position="162"/>
        <end position="177"/>
    </location>
</feature>
<evidence type="ECO:0000256" key="6">
    <source>
        <dbReference type="ARBA" id="ARBA00022741"/>
    </source>
</evidence>
<dbReference type="Gene3D" id="1.10.287.130">
    <property type="match status" value="1"/>
</dbReference>
<evidence type="ECO:0000256" key="5">
    <source>
        <dbReference type="ARBA" id="ARBA00022737"/>
    </source>
</evidence>
<dbReference type="Pfam" id="PF00672">
    <property type="entry name" value="HAMP"/>
    <property type="match status" value="4"/>
</dbReference>
<dbReference type="Gene3D" id="3.40.50.2300">
    <property type="match status" value="1"/>
</dbReference>
<dbReference type="SUPFAM" id="SSF55874">
    <property type="entry name" value="ATPase domain of HSP90 chaperone/DNA topoisomerase II/histidine kinase"/>
    <property type="match status" value="1"/>
</dbReference>
<dbReference type="SMART" id="SM00448">
    <property type="entry name" value="REC"/>
    <property type="match status" value="1"/>
</dbReference>
<evidence type="ECO:0000256" key="1">
    <source>
        <dbReference type="ARBA" id="ARBA00000085"/>
    </source>
</evidence>
<dbReference type="SMART" id="SM00304">
    <property type="entry name" value="HAMP"/>
    <property type="match status" value="7"/>
</dbReference>
<dbReference type="InterPro" id="IPR036097">
    <property type="entry name" value="HisK_dim/P_sf"/>
</dbReference>
<proteinExistence type="predicted"/>
<dbReference type="CDD" id="cd17546">
    <property type="entry name" value="REC_hyHK_CKI1_RcsC-like"/>
    <property type="match status" value="1"/>
</dbReference>
<keyword evidence="6" id="KW-0547">Nucleotide-binding</keyword>
<dbReference type="PROSITE" id="PS50885">
    <property type="entry name" value="HAMP"/>
    <property type="match status" value="7"/>
</dbReference>
<evidence type="ECO:0000256" key="2">
    <source>
        <dbReference type="ARBA" id="ARBA00012438"/>
    </source>
</evidence>